<sequence>MSHRARPRTRRLRALLAAGLVTLALAGCSAIPSAGAALDVRQVTDQVEQTAPQAPQPGQQPDQIVRGFITASARPDRDAAAGTSLAAARQYLTPQAQVGWPSPDTPVLLLADGYRTDSDETAPGSVTVTGPSQGLLREDRSFAPPPAGETDPYTWTMTLQQIDGEWRISNPPPQLLIQAGDFAGAYQRKVVYFLDASGTVVVPDPRYLVVSSTEINRADRLMDLLLDGPSAALDGAAVSQFGPEAALRSNVTADADGVLRVDLTGVDVSTPALRRALAAQIVWTLYTTSPRIAISVDGEPLDPTQLVYTVATVSSFDPDRVAGTGQVASDPYYVDPEGDVVGLQDPTLEWPQVGVRISAAALSAATGAEAAVATDPQGGQQLLIGPATADTLQAALRADTLTAPVFSRTGDEVWVVQNGATRPEVYRVATAVTAGTASRVRVDSTALAGIGAVTALALSPDGVRVAVVAGERLWVGVIAPVQSATPTDTPETAGPQPDDSATQSPATVAVTDLVQIRPDLIDVGAVTFSSSRELTVAGATSPVSRRTLFSVGVDGRDLTGFTTTGIFNDVQSLAVSAGQPPLIGFGDRIWQLSGSATDGQWVTPLPSAPSLNGSSPFYPG</sequence>
<dbReference type="InterPro" id="IPR019606">
    <property type="entry name" value="GerMN"/>
</dbReference>
<evidence type="ECO:0000313" key="5">
    <source>
        <dbReference type="Proteomes" id="UP000663801"/>
    </source>
</evidence>
<dbReference type="InterPro" id="IPR018910">
    <property type="entry name" value="LpqB_C"/>
</dbReference>
<feature type="signal peptide" evidence="2">
    <location>
        <begin position="1"/>
        <end position="26"/>
    </location>
</feature>
<feature type="domain" description="GerMN" evidence="3">
    <location>
        <begin position="218"/>
        <end position="305"/>
    </location>
</feature>
<feature type="chain" id="PRO_5039732177" evidence="2">
    <location>
        <begin position="27"/>
        <end position="620"/>
    </location>
</feature>
<dbReference type="PROSITE" id="PS51257">
    <property type="entry name" value="PROKAR_LIPOPROTEIN"/>
    <property type="match status" value="1"/>
</dbReference>
<gene>
    <name evidence="4" type="ORF">JL107_11065</name>
</gene>
<dbReference type="Proteomes" id="UP000663801">
    <property type="component" value="Unassembled WGS sequence"/>
</dbReference>
<reference evidence="4" key="1">
    <citation type="submission" date="2021-01" db="EMBL/GenBank/DDBJ databases">
        <title>KCTC 19127 draft genome.</title>
        <authorList>
            <person name="An D."/>
        </authorList>
    </citation>
    <scope>NUCLEOTIDE SEQUENCE</scope>
    <source>
        <strain evidence="4">KCTC 19127</strain>
    </source>
</reference>
<evidence type="ECO:0000256" key="1">
    <source>
        <dbReference type="SAM" id="MobiDB-lite"/>
    </source>
</evidence>
<dbReference type="Pfam" id="PF10647">
    <property type="entry name" value="Gmad1"/>
    <property type="match status" value="1"/>
</dbReference>
<dbReference type="SUPFAM" id="SSF82171">
    <property type="entry name" value="DPP6 N-terminal domain-like"/>
    <property type="match status" value="1"/>
</dbReference>
<organism evidence="4 5">
    <name type="scientific">Nakamurella flavida</name>
    <dbReference type="NCBI Taxonomy" id="363630"/>
    <lineage>
        <taxon>Bacteria</taxon>
        <taxon>Bacillati</taxon>
        <taxon>Actinomycetota</taxon>
        <taxon>Actinomycetes</taxon>
        <taxon>Nakamurellales</taxon>
        <taxon>Nakamurellaceae</taxon>
        <taxon>Nakamurella</taxon>
    </lineage>
</organism>
<dbReference type="Pfam" id="PF25976">
    <property type="entry name" value="LpqB_N"/>
    <property type="match status" value="1"/>
</dbReference>
<dbReference type="SMART" id="SM00909">
    <property type="entry name" value="Germane"/>
    <property type="match status" value="1"/>
</dbReference>
<keyword evidence="2" id="KW-0732">Signal</keyword>
<name>A0A938YLP0_9ACTN</name>
<dbReference type="EMBL" id="JAERWL010000009">
    <property type="protein sequence ID" value="MBM9476988.1"/>
    <property type="molecule type" value="Genomic_DNA"/>
</dbReference>
<evidence type="ECO:0000259" key="3">
    <source>
        <dbReference type="SMART" id="SM00909"/>
    </source>
</evidence>
<evidence type="ECO:0000256" key="2">
    <source>
        <dbReference type="SAM" id="SignalP"/>
    </source>
</evidence>
<dbReference type="InterPro" id="IPR059026">
    <property type="entry name" value="LpqB_N"/>
</dbReference>
<accession>A0A938YLP0</accession>
<proteinExistence type="predicted"/>
<keyword evidence="5" id="KW-1185">Reference proteome</keyword>
<feature type="region of interest" description="Disordered" evidence="1">
    <location>
        <begin position="119"/>
        <end position="151"/>
    </location>
</feature>
<evidence type="ECO:0000313" key="4">
    <source>
        <dbReference type="EMBL" id="MBM9476988.1"/>
    </source>
</evidence>
<comment type="caution">
    <text evidence="4">The sequence shown here is derived from an EMBL/GenBank/DDBJ whole genome shotgun (WGS) entry which is preliminary data.</text>
</comment>
<dbReference type="RefSeq" id="WP_205257098.1">
    <property type="nucleotide sequence ID" value="NZ_BAAAPV010000001.1"/>
</dbReference>
<feature type="region of interest" description="Disordered" evidence="1">
    <location>
        <begin position="484"/>
        <end position="505"/>
    </location>
</feature>
<protein>
    <submittedName>
        <fullName evidence="4">GerMN domain-containing protein</fullName>
    </submittedName>
</protein>
<dbReference type="Pfam" id="PF10646">
    <property type="entry name" value="Germane"/>
    <property type="match status" value="1"/>
</dbReference>
<dbReference type="AlphaFoldDB" id="A0A938YLP0"/>